<dbReference type="GeneID" id="28953653"/>
<dbReference type="Gene3D" id="3.30.70.100">
    <property type="match status" value="1"/>
</dbReference>
<sequence>MAQVLVVYPSGPSFDLDYYLTKHMPLVASKWGSHGLKNYKILTFQEGAPFQIQATLEWESLEVFEKAAASEAAAAVFGDIKNFYDGNPVLLKGPVVASETVASSPFDLTICQRIQIIKSILVSIGTTDDLADMELRGRRVSRKRVHVDNLMRFRETFRGTKVSCQN</sequence>
<dbReference type="InterPro" id="IPR011008">
    <property type="entry name" value="Dimeric_a/b-barrel"/>
</dbReference>
<reference evidence="2" key="1">
    <citation type="submission" date="2007-04" db="EMBL/GenBank/DDBJ databases">
        <authorList>
            <consortium name="The Broad Institute Genome Sequencing Platform"/>
            <person name="Birren B."/>
            <person name="Lander E."/>
            <person name="Galagan J."/>
            <person name="Nusbaum C."/>
            <person name="Devon K."/>
            <person name="Ma L.-J."/>
            <person name="Jaffe D."/>
            <person name="Butler J."/>
            <person name="Alvarez P."/>
            <person name="Gnerre S."/>
            <person name="Grabherr M."/>
            <person name="Kleber M."/>
            <person name="Mauceli E."/>
            <person name="Brockman W."/>
            <person name="MacCallum I.A."/>
            <person name="Young S."/>
            <person name="LaButti K."/>
            <person name="DeCaprio D."/>
            <person name="Crawford M."/>
            <person name="Koehrsen M."/>
            <person name="Engels R."/>
            <person name="Montgomery P."/>
            <person name="Pearson M."/>
            <person name="Howarth C."/>
            <person name="Larson L."/>
            <person name="White J."/>
            <person name="O'Leary S."/>
            <person name="Kodira C."/>
            <person name="Zeng Q."/>
            <person name="Yandava C."/>
            <person name="Alvarado L."/>
            <person name="Kistler C."/>
            <person name="Shim W.-B."/>
            <person name="Kang S."/>
            <person name="Woloshuk C."/>
        </authorList>
    </citation>
    <scope>NUCLEOTIDE SEQUENCE</scope>
    <source>
        <strain evidence="2">4287</strain>
    </source>
</reference>
<dbReference type="AlphaFoldDB" id="A0A0J9VQ83"/>
<dbReference type="VEuPathDB" id="FungiDB:FOXG_12309"/>
<name>A0A0J9VQ83_FUSO4</name>
<reference evidence="2" key="2">
    <citation type="journal article" date="2010" name="Nature">
        <title>Comparative genomics reveals mobile pathogenicity chromosomes in Fusarium.</title>
        <authorList>
            <person name="Ma L.J."/>
            <person name="van der Does H.C."/>
            <person name="Borkovich K.A."/>
            <person name="Coleman J.J."/>
            <person name="Daboussi M.J."/>
            <person name="Di Pietro A."/>
            <person name="Dufresne M."/>
            <person name="Freitag M."/>
            <person name="Grabherr M."/>
            <person name="Henrissat B."/>
            <person name="Houterman P.M."/>
            <person name="Kang S."/>
            <person name="Shim W.B."/>
            <person name="Woloshuk C."/>
            <person name="Xie X."/>
            <person name="Xu J.R."/>
            <person name="Antoniw J."/>
            <person name="Baker S.E."/>
            <person name="Bluhm B.H."/>
            <person name="Breakspear A."/>
            <person name="Brown D.W."/>
            <person name="Butchko R.A."/>
            <person name="Chapman S."/>
            <person name="Coulson R."/>
            <person name="Coutinho P.M."/>
            <person name="Danchin E.G."/>
            <person name="Diener A."/>
            <person name="Gale L.R."/>
            <person name="Gardiner D.M."/>
            <person name="Goff S."/>
            <person name="Hammond-Kosack K.E."/>
            <person name="Hilburn K."/>
            <person name="Hua-Van A."/>
            <person name="Jonkers W."/>
            <person name="Kazan K."/>
            <person name="Kodira C.D."/>
            <person name="Koehrsen M."/>
            <person name="Kumar L."/>
            <person name="Lee Y.H."/>
            <person name="Li L."/>
            <person name="Manners J.M."/>
            <person name="Miranda-Saavedra D."/>
            <person name="Mukherjee M."/>
            <person name="Park G."/>
            <person name="Park J."/>
            <person name="Park S.Y."/>
            <person name="Proctor R.H."/>
            <person name="Regev A."/>
            <person name="Ruiz-Roldan M.C."/>
            <person name="Sain D."/>
            <person name="Sakthikumar S."/>
            <person name="Sykes S."/>
            <person name="Schwartz D.C."/>
            <person name="Turgeon B.G."/>
            <person name="Wapinski I."/>
            <person name="Yoder O."/>
            <person name="Young S."/>
            <person name="Zeng Q."/>
            <person name="Zhou S."/>
            <person name="Galagan J."/>
            <person name="Cuomo C.A."/>
            <person name="Kistler H.C."/>
            <person name="Rep M."/>
        </authorList>
    </citation>
    <scope>NUCLEOTIDE SEQUENCE [LARGE SCALE GENOMIC DNA]</scope>
    <source>
        <strain evidence="2">4287</strain>
    </source>
</reference>
<evidence type="ECO:0000313" key="2">
    <source>
        <dbReference type="EMBL" id="KNB12815.1"/>
    </source>
</evidence>
<dbReference type="PANTHER" id="PTHR40260:SF2">
    <property type="entry name" value="BLR8190 PROTEIN"/>
    <property type="match status" value="1"/>
</dbReference>
<organism evidence="2 3">
    <name type="scientific">Fusarium oxysporum f. sp. lycopersici (strain 4287 / CBS 123668 / FGSC 9935 / NRRL 34936)</name>
    <name type="common">Fusarium vascular wilt of tomato</name>
    <dbReference type="NCBI Taxonomy" id="426428"/>
    <lineage>
        <taxon>Eukaryota</taxon>
        <taxon>Fungi</taxon>
        <taxon>Dikarya</taxon>
        <taxon>Ascomycota</taxon>
        <taxon>Pezizomycotina</taxon>
        <taxon>Sordariomycetes</taxon>
        <taxon>Hypocreomycetidae</taxon>
        <taxon>Hypocreales</taxon>
        <taxon>Nectriaceae</taxon>
        <taxon>Fusarium</taxon>
        <taxon>Fusarium oxysporum species complex</taxon>
    </lineage>
</organism>
<gene>
    <name evidence="2" type="ORF">FOXG_12309</name>
</gene>
<accession>A0A0J9VQ83</accession>
<evidence type="ECO:0000313" key="3">
    <source>
        <dbReference type="Proteomes" id="UP000009097"/>
    </source>
</evidence>
<comment type="similarity">
    <text evidence="1">Belongs to the tpcK family.</text>
</comment>
<dbReference type="PANTHER" id="PTHR40260">
    <property type="entry name" value="BLR8190 PROTEIN"/>
    <property type="match status" value="1"/>
</dbReference>
<dbReference type="SUPFAM" id="SSF54909">
    <property type="entry name" value="Dimeric alpha+beta barrel"/>
    <property type="match status" value="1"/>
</dbReference>
<dbReference type="EMBL" id="DS231711">
    <property type="protein sequence ID" value="KNB12815.1"/>
    <property type="molecule type" value="Genomic_DNA"/>
</dbReference>
<dbReference type="KEGG" id="fox:FOXG_12309"/>
<dbReference type="GO" id="GO:0016491">
    <property type="term" value="F:oxidoreductase activity"/>
    <property type="evidence" value="ECO:0007669"/>
    <property type="project" value="InterPro"/>
</dbReference>
<dbReference type="OrthoDB" id="4892971at2759"/>
<evidence type="ECO:0008006" key="4">
    <source>
        <dbReference type="Google" id="ProtNLM"/>
    </source>
</evidence>
<evidence type="ECO:0000256" key="1">
    <source>
        <dbReference type="ARBA" id="ARBA00005986"/>
    </source>
</evidence>
<proteinExistence type="inferred from homology"/>
<dbReference type="Proteomes" id="UP000009097">
    <property type="component" value="Unassembled WGS sequence"/>
</dbReference>
<dbReference type="NCBIfam" id="TIGR02118">
    <property type="entry name" value="EthD family reductase"/>
    <property type="match status" value="1"/>
</dbReference>
<dbReference type="RefSeq" id="XP_018250860.1">
    <property type="nucleotide sequence ID" value="XM_018392070.1"/>
</dbReference>
<protein>
    <recommendedName>
        <fullName evidence="4">EthD domain-containing protein</fullName>
    </recommendedName>
</protein>
<dbReference type="InterPro" id="IPR009799">
    <property type="entry name" value="EthD_dom"/>
</dbReference>